<dbReference type="Proteomes" id="UP001151582">
    <property type="component" value="Unassembled WGS sequence"/>
</dbReference>
<proteinExistence type="predicted"/>
<protein>
    <recommendedName>
        <fullName evidence="2">Transcription factor TFIIIC triple barrel domain-containing protein</fullName>
    </recommendedName>
</protein>
<dbReference type="GO" id="GO:0006383">
    <property type="term" value="P:transcription by RNA polymerase III"/>
    <property type="evidence" value="ECO:0007669"/>
    <property type="project" value="InterPro"/>
</dbReference>
<dbReference type="Gene3D" id="2.60.40.4370">
    <property type="match status" value="1"/>
</dbReference>
<dbReference type="GO" id="GO:0000127">
    <property type="term" value="C:transcription factor TFIIIC complex"/>
    <property type="evidence" value="ECO:0007669"/>
    <property type="project" value="TreeGrafter"/>
</dbReference>
<accession>A0A9W8B6V6</accession>
<dbReference type="PANTHER" id="PTHR21860">
    <property type="entry name" value="TRANSCRIPTION INITIATION FACTOR IIIC TFIIIC , POLYPEPTIDE 6-RELATED"/>
    <property type="match status" value="1"/>
</dbReference>
<feature type="compositionally biased region" description="Polar residues" evidence="1">
    <location>
        <begin position="1"/>
        <end position="10"/>
    </location>
</feature>
<dbReference type="EMBL" id="JANBQB010000144">
    <property type="protein sequence ID" value="KAJ1980944.1"/>
    <property type="molecule type" value="Genomic_DNA"/>
</dbReference>
<evidence type="ECO:0000313" key="4">
    <source>
        <dbReference type="Proteomes" id="UP001151582"/>
    </source>
</evidence>
<reference evidence="3" key="1">
    <citation type="submission" date="2022-07" db="EMBL/GenBank/DDBJ databases">
        <title>Phylogenomic reconstructions and comparative analyses of Kickxellomycotina fungi.</title>
        <authorList>
            <person name="Reynolds N.K."/>
            <person name="Stajich J.E."/>
            <person name="Barry K."/>
            <person name="Grigoriev I.V."/>
            <person name="Crous P."/>
            <person name="Smith M.E."/>
        </authorList>
    </citation>
    <scope>NUCLEOTIDE SEQUENCE</scope>
    <source>
        <strain evidence="3">RSA 567</strain>
    </source>
</reference>
<organism evidence="3 4">
    <name type="scientific">Dimargaris verticillata</name>
    <dbReference type="NCBI Taxonomy" id="2761393"/>
    <lineage>
        <taxon>Eukaryota</taxon>
        <taxon>Fungi</taxon>
        <taxon>Fungi incertae sedis</taxon>
        <taxon>Zoopagomycota</taxon>
        <taxon>Kickxellomycotina</taxon>
        <taxon>Dimargaritomycetes</taxon>
        <taxon>Dimargaritales</taxon>
        <taxon>Dimargaritaceae</taxon>
        <taxon>Dimargaris</taxon>
    </lineage>
</organism>
<dbReference type="InterPro" id="IPR019481">
    <property type="entry name" value="TFIIIC_triple_barrel"/>
</dbReference>
<keyword evidence="4" id="KW-1185">Reference proteome</keyword>
<dbReference type="AlphaFoldDB" id="A0A9W8B6V6"/>
<dbReference type="Pfam" id="PF10419">
    <property type="entry name" value="TFIIIC_sub6"/>
    <property type="match status" value="1"/>
</dbReference>
<evidence type="ECO:0000259" key="2">
    <source>
        <dbReference type="Pfam" id="PF10419"/>
    </source>
</evidence>
<feature type="region of interest" description="Disordered" evidence="1">
    <location>
        <begin position="1"/>
        <end position="21"/>
    </location>
</feature>
<comment type="caution">
    <text evidence="3">The sequence shown here is derived from an EMBL/GenBank/DDBJ whole genome shotgun (WGS) entry which is preliminary data.</text>
</comment>
<dbReference type="PANTHER" id="PTHR21860:SF2">
    <property type="entry name" value="GENERAL TRANSCRIPTION FACTOR 3C POLYPEPTIDE 6"/>
    <property type="match status" value="1"/>
</dbReference>
<name>A0A9W8B6V6_9FUNG</name>
<dbReference type="InterPro" id="IPR042771">
    <property type="entry name" value="GTF3C6-like"/>
</dbReference>
<feature type="domain" description="Transcription factor TFIIIC triple barrel" evidence="2">
    <location>
        <begin position="27"/>
        <end position="125"/>
    </location>
</feature>
<sequence>MTTSNGQLLPTSAGVDATASTSDYEEVEETFYVVCDLHRQLNARDLQANPSAQYALMGMDTDTPYLQYNGTTFRGEYEDSVGTQLIFYPRTQDADGLEEADQPKAELDYLTHTTKVLRFYPVTLKSKAPQETPAD</sequence>
<evidence type="ECO:0000256" key="1">
    <source>
        <dbReference type="SAM" id="MobiDB-lite"/>
    </source>
</evidence>
<evidence type="ECO:0000313" key="3">
    <source>
        <dbReference type="EMBL" id="KAJ1980944.1"/>
    </source>
</evidence>
<dbReference type="OrthoDB" id="1877767at2759"/>
<gene>
    <name evidence="3" type="ORF">H4R34_002264</name>
</gene>